<dbReference type="SUPFAM" id="SSF75620">
    <property type="entry name" value="Release factor"/>
    <property type="match status" value="1"/>
</dbReference>
<gene>
    <name evidence="4" type="ORF">BQ4739_LOCUS931</name>
</gene>
<dbReference type="HAMAP" id="MF_00093">
    <property type="entry name" value="Rel_fac_1"/>
    <property type="match status" value="1"/>
</dbReference>
<evidence type="ECO:0000256" key="2">
    <source>
        <dbReference type="ARBA" id="ARBA00022917"/>
    </source>
</evidence>
<dbReference type="InterPro" id="IPR005139">
    <property type="entry name" value="PCRF"/>
</dbReference>
<keyword evidence="5" id="KW-1185">Reference proteome</keyword>
<dbReference type="STRING" id="3088.A0A383V435"/>
<dbReference type="SMART" id="SM00937">
    <property type="entry name" value="PCRF"/>
    <property type="match status" value="1"/>
</dbReference>
<dbReference type="Pfam" id="PF00472">
    <property type="entry name" value="RF-1"/>
    <property type="match status" value="1"/>
</dbReference>
<keyword evidence="2" id="KW-0648">Protein biosynthesis</keyword>
<name>A0A383V435_TETOB</name>
<dbReference type="EMBL" id="FNXT01000059">
    <property type="protein sequence ID" value="SZX60377.1"/>
    <property type="molecule type" value="Genomic_DNA"/>
</dbReference>
<dbReference type="Gene3D" id="3.30.160.20">
    <property type="match status" value="1"/>
</dbReference>
<dbReference type="GO" id="GO:0005737">
    <property type="term" value="C:cytoplasm"/>
    <property type="evidence" value="ECO:0007669"/>
    <property type="project" value="UniProtKB-ARBA"/>
</dbReference>
<dbReference type="FunFam" id="3.30.70.1660:FF:000002">
    <property type="entry name" value="Peptide chain release factor 1"/>
    <property type="match status" value="1"/>
</dbReference>
<sequence>MRAFSLDARSSSMQHRTACQLRQQQLQLPMAIVQQQMMHCRHSSSSSSSRQVSCRALESYMVDKLRAAEGTFKELQLRMADPDVANNSQEFQKVARAASELEQTVNAYRQHQDAEKQLAEARVYLKEEAASDPDMAEFAREEIAELEGQVSQLETELKLLLLPKDPLDERDIMLEIRAGAGGDEAGIWAGDLLRMYQRYAQNQGWKASMINYTEADAGGYKEAVLQIKGDSVYSKLKWEAGVHRVQRVPATEAAGRVHTSTATVAIMPEVDEVDVTLDMRDVDIKFARASGAGGQNVNKVETAVDLMHKPTGIRIFCQEERTQAANKERAFAILRARLFEAELQKQQEELRAKRMSQVGTGDRSEKIKTYNYKDSRCSDHRLKVNYDLNKQLDGEIEDNIQGMISLDQQEKLKELADSMMATV</sequence>
<dbReference type="GO" id="GO:0016149">
    <property type="term" value="F:translation release factor activity, codon specific"/>
    <property type="evidence" value="ECO:0007669"/>
    <property type="project" value="InterPro"/>
</dbReference>
<dbReference type="InterPro" id="IPR000352">
    <property type="entry name" value="Pep_chain_release_fac_I"/>
</dbReference>
<organism evidence="4 5">
    <name type="scientific">Tetradesmus obliquus</name>
    <name type="common">Green alga</name>
    <name type="synonym">Acutodesmus obliquus</name>
    <dbReference type="NCBI Taxonomy" id="3088"/>
    <lineage>
        <taxon>Eukaryota</taxon>
        <taxon>Viridiplantae</taxon>
        <taxon>Chlorophyta</taxon>
        <taxon>core chlorophytes</taxon>
        <taxon>Chlorophyceae</taxon>
        <taxon>CS clade</taxon>
        <taxon>Sphaeropleales</taxon>
        <taxon>Scenedesmaceae</taxon>
        <taxon>Tetradesmus</taxon>
    </lineage>
</organism>
<dbReference type="InterPro" id="IPR045853">
    <property type="entry name" value="Pep_chain_release_fac_I_sf"/>
</dbReference>
<evidence type="ECO:0000256" key="1">
    <source>
        <dbReference type="ARBA" id="ARBA00010835"/>
    </source>
</evidence>
<dbReference type="InterPro" id="IPR050057">
    <property type="entry name" value="Prokaryotic/Mito_RF"/>
</dbReference>
<proteinExistence type="inferred from homology"/>
<dbReference type="NCBIfam" id="TIGR00019">
    <property type="entry name" value="prfA"/>
    <property type="match status" value="1"/>
</dbReference>
<dbReference type="AlphaFoldDB" id="A0A383V435"/>
<feature type="domain" description="Prokaryotic-type class I peptide chain release factors" evidence="3">
    <location>
        <begin position="288"/>
        <end position="304"/>
    </location>
</feature>
<dbReference type="Gene3D" id="6.10.140.1950">
    <property type="match status" value="1"/>
</dbReference>
<evidence type="ECO:0000313" key="5">
    <source>
        <dbReference type="Proteomes" id="UP000256970"/>
    </source>
</evidence>
<dbReference type="PROSITE" id="PS00745">
    <property type="entry name" value="RF_PROK_I"/>
    <property type="match status" value="1"/>
</dbReference>
<reference evidence="4 5" key="1">
    <citation type="submission" date="2016-10" db="EMBL/GenBank/DDBJ databases">
        <authorList>
            <person name="Cai Z."/>
        </authorList>
    </citation>
    <scope>NUCLEOTIDE SEQUENCE [LARGE SCALE GENOMIC DNA]</scope>
</reference>
<dbReference type="NCBIfam" id="NF001859">
    <property type="entry name" value="PRK00591.1"/>
    <property type="match status" value="1"/>
</dbReference>
<dbReference type="FunFam" id="3.30.160.20:FF:000004">
    <property type="entry name" value="Peptide chain release factor 1"/>
    <property type="match status" value="1"/>
</dbReference>
<evidence type="ECO:0000259" key="3">
    <source>
        <dbReference type="PROSITE" id="PS00745"/>
    </source>
</evidence>
<comment type="similarity">
    <text evidence="1">Belongs to the prokaryotic/mitochondrial release factor family.</text>
</comment>
<dbReference type="PANTHER" id="PTHR43804:SF8">
    <property type="entry name" value="PEPTIDE CHAIN RELEASE FACTOR APG3, CHLOROPLASTIC"/>
    <property type="match status" value="1"/>
</dbReference>
<dbReference type="Gene3D" id="3.30.70.1660">
    <property type="match status" value="1"/>
</dbReference>
<accession>A0A383V435</accession>
<evidence type="ECO:0000313" key="4">
    <source>
        <dbReference type="EMBL" id="SZX60377.1"/>
    </source>
</evidence>
<dbReference type="Proteomes" id="UP000256970">
    <property type="component" value="Unassembled WGS sequence"/>
</dbReference>
<dbReference type="PANTHER" id="PTHR43804">
    <property type="entry name" value="LD18447P"/>
    <property type="match status" value="1"/>
</dbReference>
<dbReference type="Pfam" id="PF03462">
    <property type="entry name" value="PCRF"/>
    <property type="match status" value="1"/>
</dbReference>
<dbReference type="InterPro" id="IPR004373">
    <property type="entry name" value="RF-1"/>
</dbReference>
<protein>
    <recommendedName>
        <fullName evidence="3">Prokaryotic-type class I peptide chain release factors domain-containing protein</fullName>
    </recommendedName>
</protein>